<dbReference type="SUPFAM" id="SSF53474">
    <property type="entry name" value="alpha/beta-Hydrolases"/>
    <property type="match status" value="1"/>
</dbReference>
<sequence>MGAKRRGGLWVLWAGLVVLLVGGCASAPRQLTLADLHQRGIPAGLEMQRLSGELFTLVALAPPQSRSKVLRVYIEGDGLAWRTRHRLSPHPSPVVPTALNLMLLDPTPDKAYLARPCQYLQTEACHPKYWSTHLFSEEVIAEMSRALDLLKEREGYTHMELVGFSGGGGVAALVSARRDDVIGLMTVAGNLDTDAVCRLHGLMPL</sequence>
<protein>
    <recommendedName>
        <fullName evidence="3">Alpha/beta hydrolase</fullName>
    </recommendedName>
</protein>
<dbReference type="InterPro" id="IPR029058">
    <property type="entry name" value="AB_hydrolase_fold"/>
</dbReference>
<evidence type="ECO:0008006" key="3">
    <source>
        <dbReference type="Google" id="ProtNLM"/>
    </source>
</evidence>
<accession>A0ABN6F5X3</accession>
<dbReference type="Gene3D" id="3.40.50.1820">
    <property type="entry name" value="alpha/beta hydrolase"/>
    <property type="match status" value="1"/>
</dbReference>
<evidence type="ECO:0000313" key="1">
    <source>
        <dbReference type="EMBL" id="BCS97050.1"/>
    </source>
</evidence>
<name>A0ABN6F5X3_9BACT</name>
<evidence type="ECO:0000313" key="2">
    <source>
        <dbReference type="Proteomes" id="UP001320148"/>
    </source>
</evidence>
<dbReference type="EMBL" id="AP024488">
    <property type="protein sequence ID" value="BCS97050.1"/>
    <property type="molecule type" value="Genomic_DNA"/>
</dbReference>
<keyword evidence="2" id="KW-1185">Reference proteome</keyword>
<organism evidence="1 2">
    <name type="scientific">Desulfoluna limicola</name>
    <dbReference type="NCBI Taxonomy" id="2810562"/>
    <lineage>
        <taxon>Bacteria</taxon>
        <taxon>Pseudomonadati</taxon>
        <taxon>Thermodesulfobacteriota</taxon>
        <taxon>Desulfobacteria</taxon>
        <taxon>Desulfobacterales</taxon>
        <taxon>Desulfolunaceae</taxon>
        <taxon>Desulfoluna</taxon>
    </lineage>
</organism>
<dbReference type="PROSITE" id="PS51257">
    <property type="entry name" value="PROKAR_LIPOPROTEIN"/>
    <property type="match status" value="1"/>
</dbReference>
<gene>
    <name evidence="1" type="ORF">DSLASN_26820</name>
</gene>
<dbReference type="RefSeq" id="WP_236888478.1">
    <property type="nucleotide sequence ID" value="NZ_AP024488.1"/>
</dbReference>
<dbReference type="Proteomes" id="UP001320148">
    <property type="component" value="Chromosome"/>
</dbReference>
<reference evidence="1 2" key="1">
    <citation type="submission" date="2021-02" db="EMBL/GenBank/DDBJ databases">
        <title>Complete genome of Desulfoluna sp. strain ASN36.</title>
        <authorList>
            <person name="Takahashi A."/>
            <person name="Kojima H."/>
            <person name="Fukui M."/>
        </authorList>
    </citation>
    <scope>NUCLEOTIDE SEQUENCE [LARGE SCALE GENOMIC DNA]</scope>
    <source>
        <strain evidence="1 2">ASN36</strain>
    </source>
</reference>
<proteinExistence type="predicted"/>